<organism evidence="1 2">
    <name type="scientific">Polymorphospora rubra</name>
    <dbReference type="NCBI Taxonomy" id="338584"/>
    <lineage>
        <taxon>Bacteria</taxon>
        <taxon>Bacillati</taxon>
        <taxon>Actinomycetota</taxon>
        <taxon>Actinomycetes</taxon>
        <taxon>Micromonosporales</taxon>
        <taxon>Micromonosporaceae</taxon>
        <taxon>Polymorphospora</taxon>
    </lineage>
</organism>
<proteinExistence type="predicted"/>
<gene>
    <name evidence="1" type="ORF">Prubr_50780</name>
</gene>
<sequence>MEAVRTLLTQTDAELADLPAPANYLGAAELLVDAVPTHYRDGSRR</sequence>
<protein>
    <submittedName>
        <fullName evidence="1">Uncharacterized protein</fullName>
    </submittedName>
</protein>
<dbReference type="EMBL" id="AP023359">
    <property type="protein sequence ID" value="BCJ68057.1"/>
    <property type="molecule type" value="Genomic_DNA"/>
</dbReference>
<dbReference type="Proteomes" id="UP000680866">
    <property type="component" value="Chromosome"/>
</dbReference>
<evidence type="ECO:0000313" key="2">
    <source>
        <dbReference type="Proteomes" id="UP000680866"/>
    </source>
</evidence>
<accession>A0A810N401</accession>
<dbReference type="AlphaFoldDB" id="A0A810N401"/>
<keyword evidence="2" id="KW-1185">Reference proteome</keyword>
<reference evidence="1" key="1">
    <citation type="submission" date="2020-08" db="EMBL/GenBank/DDBJ databases">
        <title>Whole genome shotgun sequence of Polymorphospora rubra NBRC 101157.</title>
        <authorList>
            <person name="Komaki H."/>
            <person name="Tamura T."/>
        </authorList>
    </citation>
    <scope>NUCLEOTIDE SEQUENCE</scope>
    <source>
        <strain evidence="1">NBRC 101157</strain>
    </source>
</reference>
<evidence type="ECO:0000313" key="1">
    <source>
        <dbReference type="EMBL" id="BCJ68057.1"/>
    </source>
</evidence>
<name>A0A810N401_9ACTN</name>
<dbReference type="KEGG" id="pry:Prubr_50780"/>